<evidence type="ECO:0000256" key="1">
    <source>
        <dbReference type="SAM" id="MobiDB-lite"/>
    </source>
</evidence>
<gene>
    <name evidence="2" type="ORF">RHSIM_Rhsim13G0210200</name>
</gene>
<dbReference type="AlphaFoldDB" id="A0A834L6C1"/>
<accession>A0A834L6C1</accession>
<name>A0A834L6C1_RHOSS</name>
<organism evidence="2 3">
    <name type="scientific">Rhododendron simsii</name>
    <name type="common">Sims's rhododendron</name>
    <dbReference type="NCBI Taxonomy" id="118357"/>
    <lineage>
        <taxon>Eukaryota</taxon>
        <taxon>Viridiplantae</taxon>
        <taxon>Streptophyta</taxon>
        <taxon>Embryophyta</taxon>
        <taxon>Tracheophyta</taxon>
        <taxon>Spermatophyta</taxon>
        <taxon>Magnoliopsida</taxon>
        <taxon>eudicotyledons</taxon>
        <taxon>Gunneridae</taxon>
        <taxon>Pentapetalae</taxon>
        <taxon>asterids</taxon>
        <taxon>Ericales</taxon>
        <taxon>Ericaceae</taxon>
        <taxon>Ericoideae</taxon>
        <taxon>Rhodoreae</taxon>
        <taxon>Rhododendron</taxon>
    </lineage>
</organism>
<sequence>MKRKLMNNHLPLNTPSLTGEEGRLLLGKRSRTLSPTSEDDSDEVKLEEKSPCLLAHTPDGPVLYSIQFSPANYPEISTSWRHKKGSFCRRCCVDLFGSGDDKTQQLGLRELTPAKSKSKWTPDCSSIALALGSAVLGRAGSEVLICSMPGGLRALKPSPKGSNLDSNRDYLAIPPVACGGPFEEKKIVVARPMFIFLVNSQTWEELPSPKLRLFAHVTSNLVGVGNKLYWTEATSICLGHED</sequence>
<feature type="region of interest" description="Disordered" evidence="1">
    <location>
        <begin position="1"/>
        <end position="50"/>
    </location>
</feature>
<dbReference type="Proteomes" id="UP000626092">
    <property type="component" value="Unassembled WGS sequence"/>
</dbReference>
<keyword evidence="3" id="KW-1185">Reference proteome</keyword>
<protein>
    <submittedName>
        <fullName evidence="2">Uncharacterized protein</fullName>
    </submittedName>
</protein>
<comment type="caution">
    <text evidence="2">The sequence shown here is derived from an EMBL/GenBank/DDBJ whole genome shotgun (WGS) entry which is preliminary data.</text>
</comment>
<evidence type="ECO:0000313" key="3">
    <source>
        <dbReference type="Proteomes" id="UP000626092"/>
    </source>
</evidence>
<reference evidence="2" key="1">
    <citation type="submission" date="2019-11" db="EMBL/GenBank/DDBJ databases">
        <authorList>
            <person name="Liu Y."/>
            <person name="Hou J."/>
            <person name="Li T.-Q."/>
            <person name="Guan C.-H."/>
            <person name="Wu X."/>
            <person name="Wu H.-Z."/>
            <person name="Ling F."/>
            <person name="Zhang R."/>
            <person name="Shi X.-G."/>
            <person name="Ren J.-P."/>
            <person name="Chen E.-F."/>
            <person name="Sun J.-M."/>
        </authorList>
    </citation>
    <scope>NUCLEOTIDE SEQUENCE</scope>
    <source>
        <strain evidence="2">Adult_tree_wgs_1</strain>
        <tissue evidence="2">Leaves</tissue>
    </source>
</reference>
<evidence type="ECO:0000313" key="2">
    <source>
        <dbReference type="EMBL" id="KAF7119815.1"/>
    </source>
</evidence>
<dbReference type="OrthoDB" id="10430368at2759"/>
<proteinExistence type="predicted"/>
<dbReference type="EMBL" id="WJXA01000013">
    <property type="protein sequence ID" value="KAF7119815.1"/>
    <property type="molecule type" value="Genomic_DNA"/>
</dbReference>